<comment type="caution">
    <text evidence="1">The sequence shown here is derived from an EMBL/GenBank/DDBJ whole genome shotgun (WGS) entry which is preliminary data.</text>
</comment>
<keyword evidence="2" id="KW-1185">Reference proteome</keyword>
<evidence type="ECO:0000313" key="2">
    <source>
        <dbReference type="Proteomes" id="UP000831701"/>
    </source>
</evidence>
<dbReference type="Proteomes" id="UP000831701">
    <property type="component" value="Chromosome 19"/>
</dbReference>
<proteinExistence type="predicted"/>
<gene>
    <name evidence="1" type="ORF">L3Q82_016332</name>
</gene>
<name>A0ACB8VSS7_9TELE</name>
<protein>
    <submittedName>
        <fullName evidence="1">Uncharacterized protein</fullName>
    </submittedName>
</protein>
<dbReference type="EMBL" id="CM041549">
    <property type="protein sequence ID" value="KAI3357952.1"/>
    <property type="molecule type" value="Genomic_DNA"/>
</dbReference>
<sequence>MKCFERLVKSFTTSSIPDSLDPLQFAYRPNRSTEDAASPSSLHTALSPPGPEGHICEMLFSASTHINVPSKLVTKLRDLGLNSALCDWILNFLTGRPQAVRIGQHHILHPDSEHWHPPGLCAQPSAVYSLFTLWPLHSSNIIIRSAVDTTVISLITTTMRRLQRAGQQPPSQHQQQQKELMVDFRRRQREEHAPLSINGTTAEEDQHGLQDPLQQLLQVHHREDPDWLHHRLLWQLLLDCEALQREVKAAQHISRTELPSMEDLYTQQGSRRKATRIITDLSHPEPQTVLSAAIWPTVLQHSS</sequence>
<evidence type="ECO:0000313" key="1">
    <source>
        <dbReference type="EMBL" id="KAI3357952.1"/>
    </source>
</evidence>
<organism evidence="1 2">
    <name type="scientific">Scortum barcoo</name>
    <name type="common">barcoo grunter</name>
    <dbReference type="NCBI Taxonomy" id="214431"/>
    <lineage>
        <taxon>Eukaryota</taxon>
        <taxon>Metazoa</taxon>
        <taxon>Chordata</taxon>
        <taxon>Craniata</taxon>
        <taxon>Vertebrata</taxon>
        <taxon>Euteleostomi</taxon>
        <taxon>Actinopterygii</taxon>
        <taxon>Neopterygii</taxon>
        <taxon>Teleostei</taxon>
        <taxon>Neoteleostei</taxon>
        <taxon>Acanthomorphata</taxon>
        <taxon>Eupercaria</taxon>
        <taxon>Centrarchiformes</taxon>
        <taxon>Terapontoidei</taxon>
        <taxon>Terapontidae</taxon>
        <taxon>Scortum</taxon>
    </lineage>
</organism>
<reference evidence="1" key="1">
    <citation type="submission" date="2022-04" db="EMBL/GenBank/DDBJ databases">
        <title>Jade perch genome.</title>
        <authorList>
            <person name="Chao B."/>
        </authorList>
    </citation>
    <scope>NUCLEOTIDE SEQUENCE</scope>
    <source>
        <strain evidence="1">CB-2022</strain>
    </source>
</reference>
<accession>A0ACB8VSS7</accession>